<keyword evidence="6" id="KW-0804">Transcription</keyword>
<dbReference type="PROSITE" id="PS00676">
    <property type="entry name" value="SIGMA54_INTERACT_2"/>
    <property type="match status" value="1"/>
</dbReference>
<evidence type="ECO:0000256" key="3">
    <source>
        <dbReference type="ARBA" id="ARBA00022840"/>
    </source>
</evidence>
<reference evidence="11" key="1">
    <citation type="submission" date="2022-12" db="EMBL/GenBank/DDBJ databases">
        <authorList>
            <person name="Wang J."/>
        </authorList>
    </citation>
    <scope>NUCLEOTIDE SEQUENCE</scope>
    <source>
        <strain evidence="11">HY-45-18</strain>
    </source>
</reference>
<dbReference type="InterPro" id="IPR000014">
    <property type="entry name" value="PAS"/>
</dbReference>
<dbReference type="NCBIfam" id="TIGR00229">
    <property type="entry name" value="sensory_box"/>
    <property type="match status" value="1"/>
</dbReference>
<dbReference type="InterPro" id="IPR030828">
    <property type="entry name" value="HTH_TyrR"/>
</dbReference>
<dbReference type="InterPro" id="IPR003593">
    <property type="entry name" value="AAA+_ATPase"/>
</dbReference>
<evidence type="ECO:0000259" key="9">
    <source>
        <dbReference type="PROSITE" id="PS50112"/>
    </source>
</evidence>
<dbReference type="Proteomes" id="UP001078443">
    <property type="component" value="Unassembled WGS sequence"/>
</dbReference>
<feature type="domain" description="Sigma-54 factor interaction" evidence="8">
    <location>
        <begin position="173"/>
        <end position="402"/>
    </location>
</feature>
<dbReference type="PROSITE" id="PS00675">
    <property type="entry name" value="SIGMA54_INTERACT_1"/>
    <property type="match status" value="1"/>
</dbReference>
<dbReference type="Gene3D" id="3.30.450.20">
    <property type="entry name" value="PAS domain"/>
    <property type="match status" value="1"/>
</dbReference>
<keyword evidence="4" id="KW-0805">Transcription regulation</keyword>
<dbReference type="Pfam" id="PF25601">
    <property type="entry name" value="AAA_lid_14"/>
    <property type="match status" value="1"/>
</dbReference>
<dbReference type="Pfam" id="PF00158">
    <property type="entry name" value="Sigma54_activat"/>
    <property type="match status" value="1"/>
</dbReference>
<feature type="domain" description="PAC" evidence="10">
    <location>
        <begin position="96"/>
        <end position="148"/>
    </location>
</feature>
<dbReference type="Gene3D" id="1.10.8.60">
    <property type="match status" value="1"/>
</dbReference>
<dbReference type="InterPro" id="IPR058031">
    <property type="entry name" value="AAA_lid_NorR"/>
</dbReference>
<dbReference type="Gene3D" id="3.40.50.300">
    <property type="entry name" value="P-loop containing nucleotide triphosphate hydrolases"/>
    <property type="match status" value="1"/>
</dbReference>
<dbReference type="SMART" id="SM00091">
    <property type="entry name" value="PAS"/>
    <property type="match status" value="1"/>
</dbReference>
<keyword evidence="3" id="KW-0067">ATP-binding</keyword>
<evidence type="ECO:0000313" key="12">
    <source>
        <dbReference type="Proteomes" id="UP001078443"/>
    </source>
</evidence>
<keyword evidence="5" id="KW-0238">DNA-binding</keyword>
<feature type="domain" description="PAS" evidence="9">
    <location>
        <begin position="29"/>
        <end position="76"/>
    </location>
</feature>
<dbReference type="PANTHER" id="PTHR32071:SF57">
    <property type="entry name" value="C4-DICARBOXYLATE TRANSPORT TRANSCRIPTIONAL REGULATORY PROTEIN DCTD"/>
    <property type="match status" value="1"/>
</dbReference>
<evidence type="ECO:0000313" key="11">
    <source>
        <dbReference type="EMBL" id="MCY6484329.1"/>
    </source>
</evidence>
<evidence type="ECO:0000256" key="1">
    <source>
        <dbReference type="ARBA" id="ARBA00022741"/>
    </source>
</evidence>
<dbReference type="PROSITE" id="PS50113">
    <property type="entry name" value="PAC"/>
    <property type="match status" value="1"/>
</dbReference>
<dbReference type="SUPFAM" id="SSF55785">
    <property type="entry name" value="PYP-like sensor domain (PAS domain)"/>
    <property type="match status" value="1"/>
</dbReference>
<dbReference type="InterPro" id="IPR000700">
    <property type="entry name" value="PAS-assoc_C"/>
</dbReference>
<dbReference type="InterPro" id="IPR025944">
    <property type="entry name" value="Sigma_54_int_dom_CS"/>
</dbReference>
<evidence type="ECO:0000256" key="7">
    <source>
        <dbReference type="ARBA" id="ARBA00029500"/>
    </source>
</evidence>
<evidence type="ECO:0000256" key="6">
    <source>
        <dbReference type="ARBA" id="ARBA00023163"/>
    </source>
</evidence>
<dbReference type="InterPro" id="IPR025943">
    <property type="entry name" value="Sigma_54_int_dom_ATP-bd_2"/>
</dbReference>
<dbReference type="InterPro" id="IPR009057">
    <property type="entry name" value="Homeodomain-like_sf"/>
</dbReference>
<keyword evidence="1" id="KW-0547">Nucleotide-binding</keyword>
<dbReference type="InterPro" id="IPR035965">
    <property type="entry name" value="PAS-like_dom_sf"/>
</dbReference>
<organism evidence="11 12">
    <name type="scientific">Clostridium aestuarii</name>
    <dbReference type="NCBI Taxonomy" id="338193"/>
    <lineage>
        <taxon>Bacteria</taxon>
        <taxon>Bacillati</taxon>
        <taxon>Bacillota</taxon>
        <taxon>Clostridia</taxon>
        <taxon>Eubacteriales</taxon>
        <taxon>Clostridiaceae</taxon>
        <taxon>Clostridium</taxon>
    </lineage>
</organism>
<sequence>MKIEDVMRTKRQNLSLNNTLNNDKNYHLTYDQLDSIIESSYDGIYVTDGNANTLKINKSYEEITGLKRDDLLEKNMKELEKEGYISQSATLLALKQGKSVTIQQEFKTGKKVMASSSPIFNEKGKIFLVVTNIRDVTALLDLKEQLEKNKKLAKKYYYEIEEMRAKILNSTDIVAKDHRMLETIQLGNKVAKVDTTVLILGETGVGKEEIAKFIHKNSNRKDKQFLEINCGAIPETLIEAELFGYEKGAFTGAGKSGKMGLFEVADGGTLFLDEVGEIPLEMQVKLLRVLQKNEITRIGGIKPIKVDVRILAATNRDLEKMVKEKSFREDLYYRLNVVPINICPLRERKHDIVPLIKHFLANFNKRYDLNVSFTSDALKCLYEYNWPGNVRELKNIVERLVVMNSEGKICLNDLPDKIMSLNNKNLIKANDDIIPLKEGVESLEYELIMKSYEKYGNVRAAAKVLGINASTFVRKRKKYLQKYSSQK</sequence>
<dbReference type="InterPro" id="IPR027417">
    <property type="entry name" value="P-loop_NTPase"/>
</dbReference>
<dbReference type="PROSITE" id="PS00688">
    <property type="entry name" value="SIGMA54_INTERACT_3"/>
    <property type="match status" value="1"/>
</dbReference>
<dbReference type="Pfam" id="PF18024">
    <property type="entry name" value="HTH_50"/>
    <property type="match status" value="1"/>
</dbReference>
<dbReference type="Pfam" id="PF13426">
    <property type="entry name" value="PAS_9"/>
    <property type="match status" value="1"/>
</dbReference>
<evidence type="ECO:0000256" key="2">
    <source>
        <dbReference type="ARBA" id="ARBA00022797"/>
    </source>
</evidence>
<evidence type="ECO:0000259" key="10">
    <source>
        <dbReference type="PROSITE" id="PS50113"/>
    </source>
</evidence>
<dbReference type="Gene3D" id="1.10.10.60">
    <property type="entry name" value="Homeodomain-like"/>
    <property type="match status" value="1"/>
</dbReference>
<dbReference type="SMART" id="SM00382">
    <property type="entry name" value="AAA"/>
    <property type="match status" value="1"/>
</dbReference>
<protein>
    <recommendedName>
        <fullName evidence="7">HTH-type transcriptional regulatory protein TyrR</fullName>
    </recommendedName>
</protein>
<comment type="caution">
    <text evidence="11">The sequence shown here is derived from an EMBL/GenBank/DDBJ whole genome shotgun (WGS) entry which is preliminary data.</text>
</comment>
<proteinExistence type="predicted"/>
<dbReference type="SUPFAM" id="SSF46689">
    <property type="entry name" value="Homeodomain-like"/>
    <property type="match status" value="1"/>
</dbReference>
<dbReference type="PROSITE" id="PS50112">
    <property type="entry name" value="PAS"/>
    <property type="match status" value="1"/>
</dbReference>
<keyword evidence="2" id="KW-0058">Aromatic hydrocarbons catabolism</keyword>
<evidence type="ECO:0000256" key="4">
    <source>
        <dbReference type="ARBA" id="ARBA00023015"/>
    </source>
</evidence>
<gene>
    <name evidence="11" type="ORF">OW763_08160</name>
</gene>
<evidence type="ECO:0000259" key="8">
    <source>
        <dbReference type="PROSITE" id="PS50045"/>
    </source>
</evidence>
<dbReference type="InterPro" id="IPR002078">
    <property type="entry name" value="Sigma_54_int"/>
</dbReference>
<dbReference type="InterPro" id="IPR025662">
    <property type="entry name" value="Sigma_54_int_dom_ATP-bd_1"/>
</dbReference>
<dbReference type="SUPFAM" id="SSF52540">
    <property type="entry name" value="P-loop containing nucleoside triphosphate hydrolases"/>
    <property type="match status" value="1"/>
</dbReference>
<dbReference type="CDD" id="cd00130">
    <property type="entry name" value="PAS"/>
    <property type="match status" value="1"/>
</dbReference>
<name>A0ABT4CZB9_9CLOT</name>
<dbReference type="CDD" id="cd00009">
    <property type="entry name" value="AAA"/>
    <property type="match status" value="1"/>
</dbReference>
<accession>A0ABT4CZB9</accession>
<dbReference type="PANTHER" id="PTHR32071">
    <property type="entry name" value="TRANSCRIPTIONAL REGULATORY PROTEIN"/>
    <property type="match status" value="1"/>
</dbReference>
<keyword evidence="12" id="KW-1185">Reference proteome</keyword>
<evidence type="ECO:0000256" key="5">
    <source>
        <dbReference type="ARBA" id="ARBA00023125"/>
    </source>
</evidence>
<dbReference type="PROSITE" id="PS50045">
    <property type="entry name" value="SIGMA54_INTERACT_4"/>
    <property type="match status" value="1"/>
</dbReference>
<dbReference type="EMBL" id="JAPQER010000002">
    <property type="protein sequence ID" value="MCY6484329.1"/>
    <property type="molecule type" value="Genomic_DNA"/>
</dbReference>